<sequence>PSSAPAEPSALTVARQQEPELYAASANVCPYSSVDLGVRCLRCRPADFASAPVRIPPSLPLFQDLDDMDADLFGLKRSNLASDKRAARGPGKEELPRHPKPAGTLTAREKGERGYLEDPLAGLLSDNEEGITKKPPGAESKMASEKSPAPVRDQGPSIPLTPGDTPVRKKEEVLFDEEDDIVATLGFADSPTAERRQTGDQEGPRPARSRLDELLGRGTATKLLARPGTGEHREFKLDKKYQRPQGELLHFTDKEGPWGDEDFTFGAYQPTVGSCEGRQSRRQSVSRFLAEDGTDTKGEPGSKPSTPAASSPIHPRKGGADWLGLKDDDLFPPSPTREAQRGGSALSTPSVLPPRSQPSAPGRHSAPGGLPSSSLGPKPPAEGAGFPAKASQPSQLGASEEKEEEDWLSQALSRKKSQGLAREEHTEASKGQNLVGAVGSAPSSRYRLGLLSRGGRAGQGRGGANLAHLGVSVRSTALTLPGGDPKRGTALGDLSSIVPVPPRTISHPPLQSLLPESLARSLSPGPEYQRQLVAAQAQLQSSPAELQADLLQSQARLAELEAQVRRLELERAQHQLLLESLQQRHQADLELIESAHRSRVKVLETSYQQREERLRREHEELSARYLSHCQEAEQARAELAAQYQRRLAAAMQEKDQEMERLRELQRASILEMRQDHEEQLQRLKVLKDREIDAVTSATSHTRSLNGIIEQMEKFSSSLHELSSRVEASHLTTTQERELGLRQHDQQLRALQERLGQQRRDMEEERSHLQEVIGKMEARLNEQSRLLEQERWRVTAEQSKAESSQRALEEQRKVMVQQISMEREELEKAKSALLEEQKSVMHKCGEERRRLAAEWAEFYAQQKLSKERAEREAERALQMDSQREGTLVSLAKEQAELKIRASELRAKEEQLAAEREALERERQELQLEKERVSAAALRTRLRAQEVESMSQVASEKFEEGQRALREAWQVQQEQQARLQLVQRQQERLREQEQRVQQEHLSLAQQRLRLGHVPQDLPSSPVALLPMTQGPAAASLSAIVAPAPSTPQRGQPPTGLGASHLHARLVLLKHTAEQDRDFLENEQFFLETLKKASYNMTSHST</sequence>
<dbReference type="Pfam" id="PF21007">
    <property type="entry name" value="FBF1"/>
    <property type="match status" value="1"/>
</dbReference>
<organism evidence="4 5">
    <name type="scientific">Ursus americanus</name>
    <name type="common">American black bear</name>
    <name type="synonym">Euarctos americanus</name>
    <dbReference type="NCBI Taxonomy" id="9643"/>
    <lineage>
        <taxon>Eukaryota</taxon>
        <taxon>Metazoa</taxon>
        <taxon>Chordata</taxon>
        <taxon>Craniata</taxon>
        <taxon>Vertebrata</taxon>
        <taxon>Euteleostomi</taxon>
        <taxon>Mammalia</taxon>
        <taxon>Eutheria</taxon>
        <taxon>Laurasiatheria</taxon>
        <taxon>Carnivora</taxon>
        <taxon>Caniformia</taxon>
        <taxon>Ursidae</taxon>
        <taxon>Ursus</taxon>
    </lineage>
</organism>
<dbReference type="PANTHER" id="PTHR33689:SF1">
    <property type="entry name" value="FAS-BINDING FACTOR 1"/>
    <property type="match status" value="1"/>
</dbReference>
<dbReference type="AlphaFoldDB" id="A0A452QHW3"/>
<dbReference type="GO" id="GO:0043296">
    <property type="term" value="C:apical junction complex"/>
    <property type="evidence" value="ECO:0007669"/>
    <property type="project" value="Ensembl"/>
</dbReference>
<feature type="compositionally biased region" description="Basic and acidic residues" evidence="2">
    <location>
        <begin position="229"/>
        <end position="241"/>
    </location>
</feature>
<evidence type="ECO:0000259" key="3">
    <source>
        <dbReference type="Pfam" id="PF21007"/>
    </source>
</evidence>
<feature type="region of interest" description="Disordered" evidence="2">
    <location>
        <begin position="273"/>
        <end position="438"/>
    </location>
</feature>
<feature type="region of interest" description="Disordered" evidence="2">
    <location>
        <begin position="81"/>
        <end position="170"/>
    </location>
</feature>
<feature type="compositionally biased region" description="Low complexity" evidence="2">
    <location>
        <begin position="365"/>
        <end position="376"/>
    </location>
</feature>
<dbReference type="GO" id="GO:0005813">
    <property type="term" value="C:centrosome"/>
    <property type="evidence" value="ECO:0007669"/>
    <property type="project" value="Ensembl"/>
</dbReference>
<feature type="coiled-coil region" evidence="1">
    <location>
        <begin position="970"/>
        <end position="1004"/>
    </location>
</feature>
<dbReference type="GO" id="GO:0060271">
    <property type="term" value="P:cilium assembly"/>
    <property type="evidence" value="ECO:0007669"/>
    <property type="project" value="Ensembl"/>
</dbReference>
<name>A0A452QHW3_URSAM</name>
<dbReference type="GO" id="GO:0036064">
    <property type="term" value="C:ciliary basal body"/>
    <property type="evidence" value="ECO:0007669"/>
    <property type="project" value="Ensembl"/>
</dbReference>
<evidence type="ECO:0000256" key="1">
    <source>
        <dbReference type="SAM" id="Coils"/>
    </source>
</evidence>
<gene>
    <name evidence="4" type="primary">FBF1</name>
</gene>
<reference evidence="4" key="3">
    <citation type="submission" date="2025-09" db="UniProtKB">
        <authorList>
            <consortium name="Ensembl"/>
        </authorList>
    </citation>
    <scope>IDENTIFICATION</scope>
</reference>
<dbReference type="GO" id="GO:0005814">
    <property type="term" value="C:centriole"/>
    <property type="evidence" value="ECO:0007669"/>
    <property type="project" value="Ensembl"/>
</dbReference>
<feature type="compositionally biased region" description="Basic and acidic residues" evidence="2">
    <location>
        <begin position="107"/>
        <end position="116"/>
    </location>
</feature>
<evidence type="ECO:0000256" key="2">
    <source>
        <dbReference type="SAM" id="MobiDB-lite"/>
    </source>
</evidence>
<dbReference type="GO" id="GO:0000922">
    <property type="term" value="C:spindle pole"/>
    <property type="evidence" value="ECO:0007669"/>
    <property type="project" value="Ensembl"/>
</dbReference>
<accession>A0A452QHW3</accession>
<dbReference type="InterPro" id="IPR049390">
    <property type="entry name" value="FBF1_C"/>
</dbReference>
<dbReference type="InterPro" id="IPR033561">
    <property type="entry name" value="FBF1"/>
</dbReference>
<keyword evidence="1" id="KW-0175">Coiled coil</keyword>
<feature type="compositionally biased region" description="Basic and acidic residues" evidence="2">
    <location>
        <begin position="192"/>
        <end position="215"/>
    </location>
</feature>
<dbReference type="GO" id="GO:0097539">
    <property type="term" value="C:ciliary transition fiber"/>
    <property type="evidence" value="ECO:0007669"/>
    <property type="project" value="Ensembl"/>
</dbReference>
<proteinExistence type="predicted"/>
<dbReference type="Proteomes" id="UP000291022">
    <property type="component" value="Unassembled WGS sequence"/>
</dbReference>
<feature type="coiled-coil region" evidence="1">
    <location>
        <begin position="740"/>
        <end position="778"/>
    </location>
</feature>
<reference evidence="4" key="2">
    <citation type="submission" date="2025-08" db="UniProtKB">
        <authorList>
            <consortium name="Ensembl"/>
        </authorList>
    </citation>
    <scope>IDENTIFICATION</scope>
</reference>
<dbReference type="PANTHER" id="PTHR33689">
    <property type="entry name" value="FAS-BINDING FACTOR 1"/>
    <property type="match status" value="1"/>
</dbReference>
<dbReference type="GeneTree" id="ENSGT00720000108861"/>
<dbReference type="GO" id="GO:0045095">
    <property type="term" value="C:keratin filament"/>
    <property type="evidence" value="ECO:0007669"/>
    <property type="project" value="Ensembl"/>
</dbReference>
<feature type="coiled-coil region" evidence="1">
    <location>
        <begin position="550"/>
        <end position="693"/>
    </location>
</feature>
<keyword evidence="5" id="KW-1185">Reference proteome</keyword>
<feature type="domain" description="Fas-binding factor 1 C-terminal" evidence="3">
    <location>
        <begin position="567"/>
        <end position="1089"/>
    </location>
</feature>
<dbReference type="GO" id="GO:0090162">
    <property type="term" value="P:establishment of epithelial cell polarity"/>
    <property type="evidence" value="ECO:0007669"/>
    <property type="project" value="Ensembl"/>
</dbReference>
<feature type="region of interest" description="Disordered" evidence="2">
    <location>
        <begin position="184"/>
        <end position="242"/>
    </location>
</feature>
<dbReference type="Ensembl" id="ENSUAMT00000005311.1">
    <property type="protein sequence ID" value="ENSUAMP00000004666.1"/>
    <property type="gene ID" value="ENSUAMG00000004145.1"/>
</dbReference>
<dbReference type="GO" id="GO:0043297">
    <property type="term" value="P:apical junction assembly"/>
    <property type="evidence" value="ECO:0007669"/>
    <property type="project" value="Ensembl"/>
</dbReference>
<reference evidence="5" key="1">
    <citation type="submission" date="2016-06" db="EMBL/GenBank/DDBJ databases">
        <title>De novo assembly and RNA-Seq shows season-dependent expression and editing in black bear kidneys.</title>
        <authorList>
            <person name="Korstanje R."/>
            <person name="Srivastava A."/>
            <person name="Sarsani V.K."/>
            <person name="Sheehan S.M."/>
            <person name="Seger R.L."/>
            <person name="Barter M.E."/>
            <person name="Lindqvist C."/>
            <person name="Brody L.C."/>
            <person name="Mullikin J.C."/>
        </authorList>
    </citation>
    <scope>NUCLEOTIDE SEQUENCE [LARGE SCALE GENOMIC DNA]</scope>
</reference>
<dbReference type="STRING" id="9643.ENSUAMP00000004666"/>
<feature type="coiled-coil region" evidence="1">
    <location>
        <begin position="815"/>
        <end position="937"/>
    </location>
</feature>
<protein>
    <submittedName>
        <fullName evidence="4">Fas binding factor 1</fullName>
    </submittedName>
</protein>
<evidence type="ECO:0000313" key="4">
    <source>
        <dbReference type="Ensembl" id="ENSUAMP00000004666.1"/>
    </source>
</evidence>
<evidence type="ECO:0000313" key="5">
    <source>
        <dbReference type="Proteomes" id="UP000291022"/>
    </source>
</evidence>
<feature type="compositionally biased region" description="Basic and acidic residues" evidence="2">
    <location>
        <begin position="82"/>
        <end position="97"/>
    </location>
</feature>